<dbReference type="PROSITE" id="PS50213">
    <property type="entry name" value="FAS1"/>
    <property type="match status" value="1"/>
</dbReference>
<feature type="domain" description="FAS1" evidence="2">
    <location>
        <begin position="1"/>
        <end position="38"/>
    </location>
</feature>
<reference evidence="3" key="1">
    <citation type="submission" date="2020-08" db="EMBL/GenBank/DDBJ databases">
        <title>Multicomponent nature underlies the extraordinary mechanical properties of spider dragline silk.</title>
        <authorList>
            <person name="Kono N."/>
            <person name="Nakamura H."/>
            <person name="Mori M."/>
            <person name="Yoshida Y."/>
            <person name="Ohtoshi R."/>
            <person name="Malay A.D."/>
            <person name="Moran D.A.P."/>
            <person name="Tomita M."/>
            <person name="Numata K."/>
            <person name="Arakawa K."/>
        </authorList>
    </citation>
    <scope>NUCLEOTIDE SEQUENCE</scope>
</reference>
<keyword evidence="4" id="KW-1185">Reference proteome</keyword>
<evidence type="ECO:0000256" key="1">
    <source>
        <dbReference type="SAM" id="Phobius"/>
    </source>
</evidence>
<feature type="transmembrane region" description="Helical" evidence="1">
    <location>
        <begin position="49"/>
        <end position="68"/>
    </location>
</feature>
<comment type="caution">
    <text evidence="3">The sequence shown here is derived from an EMBL/GenBank/DDBJ whole genome shotgun (WGS) entry which is preliminary data.</text>
</comment>
<gene>
    <name evidence="3" type="primary">NCL1_15452</name>
    <name evidence="3" type="ORF">TNCV_3689691</name>
</gene>
<dbReference type="EMBL" id="BMAU01021342">
    <property type="protein sequence ID" value="GFY16911.1"/>
    <property type="molecule type" value="Genomic_DNA"/>
</dbReference>
<dbReference type="InterPro" id="IPR036378">
    <property type="entry name" value="FAS1_dom_sf"/>
</dbReference>
<dbReference type="Pfam" id="PF02469">
    <property type="entry name" value="Fasciclin"/>
    <property type="match status" value="1"/>
</dbReference>
<accession>A0A8X6SYZ1</accession>
<dbReference type="Proteomes" id="UP000887159">
    <property type="component" value="Unassembled WGS sequence"/>
</dbReference>
<evidence type="ECO:0000313" key="3">
    <source>
        <dbReference type="EMBL" id="GFY16911.1"/>
    </source>
</evidence>
<proteinExistence type="predicted"/>
<evidence type="ECO:0000259" key="2">
    <source>
        <dbReference type="PROSITE" id="PS50213"/>
    </source>
</evidence>
<name>A0A8X6SYZ1_TRICX</name>
<dbReference type="SUPFAM" id="SSF82153">
    <property type="entry name" value="FAS1 domain"/>
    <property type="match status" value="1"/>
</dbReference>
<dbReference type="AlphaFoldDB" id="A0A8X6SYZ1"/>
<keyword evidence="1" id="KW-1133">Transmembrane helix</keyword>
<dbReference type="Gene3D" id="2.30.180.10">
    <property type="entry name" value="FAS1 domain"/>
    <property type="match status" value="1"/>
</dbReference>
<protein>
    <submittedName>
        <fullName evidence="3">Fasciclin-1</fullName>
    </submittedName>
</protein>
<organism evidence="3 4">
    <name type="scientific">Trichonephila clavipes</name>
    <name type="common">Golden silk orbweaver</name>
    <name type="synonym">Nephila clavipes</name>
    <dbReference type="NCBI Taxonomy" id="2585209"/>
    <lineage>
        <taxon>Eukaryota</taxon>
        <taxon>Metazoa</taxon>
        <taxon>Ecdysozoa</taxon>
        <taxon>Arthropoda</taxon>
        <taxon>Chelicerata</taxon>
        <taxon>Arachnida</taxon>
        <taxon>Araneae</taxon>
        <taxon>Araneomorphae</taxon>
        <taxon>Entelegynae</taxon>
        <taxon>Araneoidea</taxon>
        <taxon>Nephilidae</taxon>
        <taxon>Trichonephila</taxon>
    </lineage>
</organism>
<keyword evidence="1" id="KW-0472">Membrane</keyword>
<evidence type="ECO:0000313" key="4">
    <source>
        <dbReference type="Proteomes" id="UP000887159"/>
    </source>
</evidence>
<dbReference type="InterPro" id="IPR000782">
    <property type="entry name" value="FAS1_domain"/>
</dbReference>
<keyword evidence="1" id="KW-0812">Transmembrane</keyword>
<sequence length="72" mass="8083">MQFIPGPLTVEWEGLQANIVRPDVQATNGIIHVIDRVMMKRRDLTKSGTVSWCPSAMSLISLLLFVFIKAKL</sequence>